<protein>
    <recommendedName>
        <fullName evidence="2">SpoVT-AbrB domain-containing protein</fullName>
    </recommendedName>
</protein>
<dbReference type="InterPro" id="IPR007159">
    <property type="entry name" value="SpoVT-AbrB_dom"/>
</dbReference>
<dbReference type="GO" id="GO:0003677">
    <property type="term" value="F:DNA binding"/>
    <property type="evidence" value="ECO:0007669"/>
    <property type="project" value="UniProtKB-UniRule"/>
</dbReference>
<evidence type="ECO:0000313" key="3">
    <source>
        <dbReference type="EMBL" id="KKS79398.1"/>
    </source>
</evidence>
<feature type="domain" description="SpoVT-AbrB" evidence="2">
    <location>
        <begin position="7"/>
        <end position="52"/>
    </location>
</feature>
<dbReference type="EMBL" id="LCEW01000035">
    <property type="protein sequence ID" value="KKS79398.1"/>
    <property type="molecule type" value="Genomic_DNA"/>
</dbReference>
<keyword evidence="1" id="KW-0238">DNA-binding</keyword>
<comment type="caution">
    <text evidence="3">The sequence shown here is derived from an EMBL/GenBank/DDBJ whole genome shotgun (WGS) entry which is preliminary data.</text>
</comment>
<accession>A0A0G1EXQ6</accession>
<evidence type="ECO:0000313" key="4">
    <source>
        <dbReference type="Proteomes" id="UP000034213"/>
    </source>
</evidence>
<dbReference type="InterPro" id="IPR037914">
    <property type="entry name" value="SpoVT-AbrB_sf"/>
</dbReference>
<proteinExistence type="predicted"/>
<name>A0A0G1EXQ6_9BACT</name>
<dbReference type="Proteomes" id="UP000034213">
    <property type="component" value="Unassembled WGS sequence"/>
</dbReference>
<dbReference type="AlphaFoldDB" id="A0A0G1EXQ6"/>
<dbReference type="STRING" id="1618369.UV54_C0035G0009"/>
<reference evidence="3 4" key="1">
    <citation type="journal article" date="2015" name="Nature">
        <title>rRNA introns, odd ribosomes, and small enigmatic genomes across a large radiation of phyla.</title>
        <authorList>
            <person name="Brown C.T."/>
            <person name="Hug L.A."/>
            <person name="Thomas B.C."/>
            <person name="Sharon I."/>
            <person name="Castelle C.J."/>
            <person name="Singh A."/>
            <person name="Wilkins M.J."/>
            <person name="Williams K.H."/>
            <person name="Banfield J.F."/>
        </authorList>
    </citation>
    <scope>NUCLEOTIDE SEQUENCE [LARGE SCALE GENOMIC DNA]</scope>
</reference>
<gene>
    <name evidence="3" type="ORF">UV54_C0035G0009</name>
</gene>
<dbReference type="Gene3D" id="2.10.260.10">
    <property type="match status" value="1"/>
</dbReference>
<evidence type="ECO:0000259" key="2">
    <source>
        <dbReference type="PROSITE" id="PS51740"/>
    </source>
</evidence>
<dbReference type="PROSITE" id="PS51740">
    <property type="entry name" value="SPOVT_ABRB"/>
    <property type="match status" value="1"/>
</dbReference>
<organism evidence="3 4">
    <name type="scientific">Candidatus Beckwithbacteria bacterium GW2011_GWA2_43_10</name>
    <dbReference type="NCBI Taxonomy" id="1618369"/>
    <lineage>
        <taxon>Bacteria</taxon>
        <taxon>Candidatus Beckwithiibacteriota</taxon>
    </lineage>
</organism>
<dbReference type="Pfam" id="PF04014">
    <property type="entry name" value="MazE_antitoxin"/>
    <property type="match status" value="1"/>
</dbReference>
<evidence type="ECO:0000256" key="1">
    <source>
        <dbReference type="PROSITE-ProRule" id="PRU01076"/>
    </source>
</evidence>
<dbReference type="SUPFAM" id="SSF89447">
    <property type="entry name" value="AbrB/MazE/MraZ-like"/>
    <property type="match status" value="1"/>
</dbReference>
<sequence>MQLIIYEEIAKLQPKGLLTIPKKFREKLGFSENNLVRLKADRGRLIVEPVKTLPYPVRTYSDQELKEFFALDDEESKKLKAKGLL</sequence>
<dbReference type="SMART" id="SM00966">
    <property type="entry name" value="SpoVT_AbrB"/>
    <property type="match status" value="1"/>
</dbReference>